<dbReference type="GO" id="GO:0048024">
    <property type="term" value="P:regulation of mRNA splicing, via spliceosome"/>
    <property type="evidence" value="ECO:0007669"/>
    <property type="project" value="TreeGrafter"/>
</dbReference>
<keyword evidence="5" id="KW-1185">Reference proteome</keyword>
<dbReference type="AlphaFoldDB" id="A0A0V1CR40"/>
<evidence type="ECO:0000313" key="5">
    <source>
        <dbReference type="Proteomes" id="UP000054653"/>
    </source>
</evidence>
<comment type="caution">
    <text evidence="4">The sequence shown here is derived from an EMBL/GenBank/DDBJ whole genome shotgun (WGS) entry which is preliminary data.</text>
</comment>
<name>A0A0V1CR40_TRIBR</name>
<feature type="compositionally biased region" description="Basic and acidic residues" evidence="2">
    <location>
        <begin position="683"/>
        <end position="693"/>
    </location>
</feature>
<dbReference type="Pfam" id="PF01480">
    <property type="entry name" value="PWI"/>
    <property type="match status" value="1"/>
</dbReference>
<evidence type="ECO:0000256" key="2">
    <source>
        <dbReference type="SAM" id="MobiDB-lite"/>
    </source>
</evidence>
<feature type="compositionally biased region" description="Polar residues" evidence="2">
    <location>
        <begin position="427"/>
        <end position="438"/>
    </location>
</feature>
<dbReference type="GO" id="GO:0006397">
    <property type="term" value="P:mRNA processing"/>
    <property type="evidence" value="ECO:0007669"/>
    <property type="project" value="UniProtKB-KW"/>
</dbReference>
<accession>A0A0V1CR40</accession>
<gene>
    <name evidence="4" type="primary">SRRM1</name>
    <name evidence="4" type="ORF">T03_8119</name>
</gene>
<dbReference type="InterPro" id="IPR052225">
    <property type="entry name" value="Ser/Arg_repetitive_matrix"/>
</dbReference>
<reference evidence="4 5" key="1">
    <citation type="submission" date="2015-01" db="EMBL/GenBank/DDBJ databases">
        <title>Evolution of Trichinella species and genotypes.</title>
        <authorList>
            <person name="Korhonen P.K."/>
            <person name="Edoardo P."/>
            <person name="Giuseppe L.R."/>
            <person name="Gasser R.B."/>
        </authorList>
    </citation>
    <scope>NUCLEOTIDE SEQUENCE [LARGE SCALE GENOMIC DNA]</scope>
    <source>
        <strain evidence="4">ISS120</strain>
    </source>
</reference>
<evidence type="ECO:0000313" key="4">
    <source>
        <dbReference type="EMBL" id="KRY51727.1"/>
    </source>
</evidence>
<feature type="compositionally biased region" description="Basic and acidic residues" evidence="2">
    <location>
        <begin position="151"/>
        <end position="165"/>
    </location>
</feature>
<feature type="domain" description="PWI" evidence="3">
    <location>
        <begin position="28"/>
        <end position="127"/>
    </location>
</feature>
<sequence>MADAGFFRGTNSEQDLRFSNKQKKLLKTLKFEDSLNTKVDMKRIDLDVMRLWITKRVSEILGMEDDVVVEFVLNQLEEEDMDPRNMQINLTGFLNAKKAREFMGELWDLLIDAQSSECGIPQTLINAKAEYLRSRSVERLASLDDPPSPELKNDSPKEESEERPVRGYNSSSKVSPSKSRETRHKERESRFRRRPISSPRRSSVREPPTPAANENKTGERRRLKSIVQVDEKRKKIDAMKKTVIFDTLALINQRRSRSLSKEPNEKRISRKRENAYTSDDRSSSTPEEEHRSRRRVRDRYMDYYRYRSRRGRSKERKRDTWMRYRRDADFADRRREENRKRRSRSDSPHFKRDERDYRKHRQAKHERGDDRRRRERVDEKNHKSYKKKRSRSIGESDSSVEDNVNRDRMSRKPQLKHEKLKKRKRLASSNSNGDSSKTPFERRISFPDISRDRVNAPDKQHTTESESETTGRARKRSSQNITQTKGDSDILPAKVLKNSFTDNYGTSAEEEKEEEDNRNNNKLYELQPPDGNKLSVNNDKVLPKNFTSDERKALEAVAPPLQRKSLGCKFDETNFDKELVKKKRSSSKSLLDDEYSDEKKKAKRGHTHGKGESHGKSKSKKKEKERRKRDKHFSSVEESSDKQSKDDKKKKKKKNKKKKKKKRKHRHHSESSSSKKPSRLLRASRDSTSSDRG</sequence>
<keyword evidence="1" id="KW-0507">mRNA processing</keyword>
<feature type="compositionally biased region" description="Basic and acidic residues" evidence="2">
    <location>
        <begin position="316"/>
        <end position="357"/>
    </location>
</feature>
<dbReference type="Gene3D" id="1.20.1390.10">
    <property type="entry name" value="PWI domain"/>
    <property type="match status" value="1"/>
</dbReference>
<dbReference type="GO" id="GO:0003723">
    <property type="term" value="F:RNA binding"/>
    <property type="evidence" value="ECO:0007669"/>
    <property type="project" value="TreeGrafter"/>
</dbReference>
<dbReference type="SUPFAM" id="SSF101233">
    <property type="entry name" value="PWI domain"/>
    <property type="match status" value="1"/>
</dbReference>
<evidence type="ECO:0000256" key="1">
    <source>
        <dbReference type="ARBA" id="ARBA00022664"/>
    </source>
</evidence>
<feature type="compositionally biased region" description="Basic residues" evidence="2">
    <location>
        <begin position="306"/>
        <end position="315"/>
    </location>
</feature>
<feature type="compositionally biased region" description="Basic residues" evidence="2">
    <location>
        <begin position="411"/>
        <end position="426"/>
    </location>
</feature>
<feature type="compositionally biased region" description="Basic residues" evidence="2">
    <location>
        <begin position="616"/>
        <end position="631"/>
    </location>
</feature>
<feature type="region of interest" description="Disordered" evidence="2">
    <location>
        <begin position="252"/>
        <end position="693"/>
    </location>
</feature>
<dbReference type="PANTHER" id="PTHR23148:SF0">
    <property type="entry name" value="SERINE_ARGININE REPETITIVE MATRIX PROTEIN 1"/>
    <property type="match status" value="1"/>
</dbReference>
<dbReference type="InterPro" id="IPR002483">
    <property type="entry name" value="PWI_dom"/>
</dbReference>
<feature type="compositionally biased region" description="Basic and acidic residues" evidence="2">
    <location>
        <begin position="632"/>
        <end position="647"/>
    </location>
</feature>
<dbReference type="PROSITE" id="PS51025">
    <property type="entry name" value="PWI"/>
    <property type="match status" value="1"/>
</dbReference>
<feature type="region of interest" description="Disordered" evidence="2">
    <location>
        <begin position="139"/>
        <end position="226"/>
    </location>
</feature>
<feature type="compositionally biased region" description="Basic and acidic residues" evidence="2">
    <location>
        <begin position="439"/>
        <end position="464"/>
    </location>
</feature>
<feature type="compositionally biased region" description="Basic residues" evidence="2">
    <location>
        <begin position="648"/>
        <end position="668"/>
    </location>
</feature>
<dbReference type="SMART" id="SM00311">
    <property type="entry name" value="PWI"/>
    <property type="match status" value="1"/>
</dbReference>
<dbReference type="PANTHER" id="PTHR23148">
    <property type="entry name" value="SERINE/ARGININE REGULATED NUCLEAR MATRIX PROTEIN"/>
    <property type="match status" value="1"/>
</dbReference>
<feature type="compositionally biased region" description="Basic and acidic residues" evidence="2">
    <location>
        <begin position="365"/>
        <end position="382"/>
    </location>
</feature>
<protein>
    <submittedName>
        <fullName evidence="4">Serine/arginine repetitive matrix protein 1</fullName>
    </submittedName>
</protein>
<feature type="compositionally biased region" description="Basic and acidic residues" evidence="2">
    <location>
        <begin position="178"/>
        <end position="189"/>
    </location>
</feature>
<organism evidence="4 5">
    <name type="scientific">Trichinella britovi</name>
    <name type="common">Parasitic roundworm</name>
    <dbReference type="NCBI Taxonomy" id="45882"/>
    <lineage>
        <taxon>Eukaryota</taxon>
        <taxon>Metazoa</taxon>
        <taxon>Ecdysozoa</taxon>
        <taxon>Nematoda</taxon>
        <taxon>Enoplea</taxon>
        <taxon>Dorylaimia</taxon>
        <taxon>Trichinellida</taxon>
        <taxon>Trichinellidae</taxon>
        <taxon>Trichinella</taxon>
    </lineage>
</organism>
<feature type="compositionally biased region" description="Basic and acidic residues" evidence="2">
    <location>
        <begin position="569"/>
        <end position="579"/>
    </location>
</feature>
<evidence type="ECO:0000259" key="3">
    <source>
        <dbReference type="PROSITE" id="PS51025"/>
    </source>
</evidence>
<feature type="compositionally biased region" description="Basic and acidic residues" evidence="2">
    <location>
        <begin position="259"/>
        <end position="291"/>
    </location>
</feature>
<proteinExistence type="predicted"/>
<dbReference type="Proteomes" id="UP000054653">
    <property type="component" value="Unassembled WGS sequence"/>
</dbReference>
<dbReference type="EMBL" id="JYDI01000119">
    <property type="protein sequence ID" value="KRY51727.1"/>
    <property type="molecule type" value="Genomic_DNA"/>
</dbReference>
<dbReference type="InterPro" id="IPR036483">
    <property type="entry name" value="PWI_dom_sf"/>
</dbReference>
<dbReference type="GO" id="GO:0005681">
    <property type="term" value="C:spliceosomal complex"/>
    <property type="evidence" value="ECO:0007669"/>
    <property type="project" value="TreeGrafter"/>
</dbReference>